<dbReference type="AlphaFoldDB" id="A0AAC9B1E5"/>
<sequence>MSNFNRQVDEDREAELIKNSKMGDSASFEILFRQYCPIVIHIKDKYFLRTYDLDDWLQEGRIIFFNTLANYDTKRHITLGKYFQANFQNRVYSLIRREMAVKRRSDLFCNSLETMKTESGEYERLFMTKHGGPDELVVLKENCERYYSDLSRFEAQVFKYYYQGKHSVEIASLLHCEVPRVSNAVSRCRNKFAKRVSK</sequence>
<dbReference type="NCBIfam" id="TIGR02937">
    <property type="entry name" value="sigma70-ECF"/>
    <property type="match status" value="1"/>
</dbReference>
<gene>
    <name evidence="3" type="ORF">ADU70_1135</name>
    <name evidence="4" type="ORF">ADU72_1564</name>
</gene>
<evidence type="ECO:0000256" key="1">
    <source>
        <dbReference type="ARBA" id="ARBA00023015"/>
    </source>
</evidence>
<dbReference type="RefSeq" id="WP_046872025.1">
    <property type="nucleotide sequence ID" value="NZ_BAAAXI010000159.1"/>
</dbReference>
<dbReference type="InterPro" id="IPR016032">
    <property type="entry name" value="Sig_transdc_resp-reg_C-effctor"/>
</dbReference>
<keyword evidence="2" id="KW-0804">Transcription</keyword>
<reference evidence="5 6" key="1">
    <citation type="journal article" date="2016" name="PLoS ONE">
        <title>The Identification of Novel Diagnostic Marker Genes for the Detection of Beer Spoiling Pediococcus damnosus Strains Using the BlAst Diagnostic Gene findEr.</title>
        <authorList>
            <person name="Behr J."/>
            <person name="Geissler A.J."/>
            <person name="Schmid J."/>
            <person name="Zehe A."/>
            <person name="Vogel R.F."/>
        </authorList>
    </citation>
    <scope>NUCLEOTIDE SEQUENCE [LARGE SCALE GENOMIC DNA]</scope>
    <source>
        <strain evidence="3 6">TMW 2.1533</strain>
        <strain evidence="4 5">TMW 2.1535</strain>
    </source>
</reference>
<keyword evidence="5" id="KW-1185">Reference proteome</keyword>
<accession>A0AAC9B1E5</accession>
<dbReference type="GO" id="GO:0006352">
    <property type="term" value="P:DNA-templated transcription initiation"/>
    <property type="evidence" value="ECO:0007669"/>
    <property type="project" value="InterPro"/>
</dbReference>
<dbReference type="SUPFAM" id="SSF88946">
    <property type="entry name" value="Sigma2 domain of RNA polymerase sigma factors"/>
    <property type="match status" value="1"/>
</dbReference>
<dbReference type="GO" id="GO:0003700">
    <property type="term" value="F:DNA-binding transcription factor activity"/>
    <property type="evidence" value="ECO:0007669"/>
    <property type="project" value="InterPro"/>
</dbReference>
<dbReference type="GO" id="GO:0003677">
    <property type="term" value="F:DNA binding"/>
    <property type="evidence" value="ECO:0007669"/>
    <property type="project" value="InterPro"/>
</dbReference>
<dbReference type="Gene3D" id="1.10.1740.10">
    <property type="match status" value="1"/>
</dbReference>
<evidence type="ECO:0000313" key="5">
    <source>
        <dbReference type="Proteomes" id="UP000076244"/>
    </source>
</evidence>
<name>A0AAC9B1E5_9LACO</name>
<dbReference type="EMBL" id="CP012275">
    <property type="protein sequence ID" value="AMV62629.1"/>
    <property type="molecule type" value="Genomic_DNA"/>
</dbReference>
<dbReference type="GeneID" id="57276186"/>
<protein>
    <submittedName>
        <fullName evidence="3">RNA polymerase sigma-30 factor</fullName>
    </submittedName>
</protein>
<proteinExistence type="predicted"/>
<evidence type="ECO:0000313" key="4">
    <source>
        <dbReference type="EMBL" id="AMV67489.1"/>
    </source>
</evidence>
<dbReference type="Proteomes" id="UP000076244">
    <property type="component" value="Chromosome"/>
</dbReference>
<dbReference type="KEGG" id="pdm:ADU72_1564"/>
<dbReference type="InterPro" id="IPR014284">
    <property type="entry name" value="RNA_pol_sigma-70_dom"/>
</dbReference>
<evidence type="ECO:0000313" key="6">
    <source>
        <dbReference type="Proteomes" id="UP000076405"/>
    </source>
</evidence>
<evidence type="ECO:0000313" key="3">
    <source>
        <dbReference type="EMBL" id="AMV62629.1"/>
    </source>
</evidence>
<dbReference type="Proteomes" id="UP000076405">
    <property type="component" value="Chromosome"/>
</dbReference>
<dbReference type="InterPro" id="IPR013325">
    <property type="entry name" value="RNA_pol_sigma_r2"/>
</dbReference>
<keyword evidence="1" id="KW-0805">Transcription regulation</keyword>
<organism evidence="3 6">
    <name type="scientific">Pediococcus damnosus</name>
    <dbReference type="NCBI Taxonomy" id="51663"/>
    <lineage>
        <taxon>Bacteria</taxon>
        <taxon>Bacillati</taxon>
        <taxon>Bacillota</taxon>
        <taxon>Bacilli</taxon>
        <taxon>Lactobacillales</taxon>
        <taxon>Lactobacillaceae</taxon>
        <taxon>Pediococcus</taxon>
    </lineage>
</organism>
<dbReference type="SUPFAM" id="SSF46894">
    <property type="entry name" value="C-terminal effector domain of the bipartite response regulators"/>
    <property type="match status" value="1"/>
</dbReference>
<dbReference type="EMBL" id="CP012288">
    <property type="protein sequence ID" value="AMV67489.1"/>
    <property type="molecule type" value="Genomic_DNA"/>
</dbReference>
<evidence type="ECO:0000256" key="2">
    <source>
        <dbReference type="ARBA" id="ARBA00023163"/>
    </source>
</evidence>